<evidence type="ECO:0000256" key="1">
    <source>
        <dbReference type="SAM" id="MobiDB-lite"/>
    </source>
</evidence>
<evidence type="ECO:0000313" key="2">
    <source>
        <dbReference type="EMBL" id="CAA7055464.1"/>
    </source>
</evidence>
<proteinExistence type="predicted"/>
<evidence type="ECO:0000313" key="3">
    <source>
        <dbReference type="Proteomes" id="UP000467841"/>
    </source>
</evidence>
<comment type="caution">
    <text evidence="2">The sequence shown here is derived from an EMBL/GenBank/DDBJ whole genome shotgun (WGS) entry which is preliminary data.</text>
</comment>
<name>A0A6D2L7B0_9BRAS</name>
<accession>A0A6D2L7B0</accession>
<protein>
    <submittedName>
        <fullName evidence="2">Uncharacterized protein</fullName>
    </submittedName>
</protein>
<sequence>MEVDRVAMVRRSYDEESGWFNLTGYCRASSETEPDEDFAKLAKSRRDYDERRLNLSKSSSSEIKPTEHGKSRRVQRLSSRFAKLRLNLKPLRLPSLVRRKASKNRGLHKTRST</sequence>
<gene>
    <name evidence="2" type="ORF">MERR_LOCUS42700</name>
</gene>
<feature type="region of interest" description="Disordered" evidence="1">
    <location>
        <begin position="49"/>
        <end position="76"/>
    </location>
</feature>
<reference evidence="2" key="1">
    <citation type="submission" date="2020-01" db="EMBL/GenBank/DDBJ databases">
        <authorList>
            <person name="Mishra B."/>
        </authorList>
    </citation>
    <scope>NUCLEOTIDE SEQUENCE [LARGE SCALE GENOMIC DNA]</scope>
</reference>
<organism evidence="2 3">
    <name type="scientific">Microthlaspi erraticum</name>
    <dbReference type="NCBI Taxonomy" id="1685480"/>
    <lineage>
        <taxon>Eukaryota</taxon>
        <taxon>Viridiplantae</taxon>
        <taxon>Streptophyta</taxon>
        <taxon>Embryophyta</taxon>
        <taxon>Tracheophyta</taxon>
        <taxon>Spermatophyta</taxon>
        <taxon>Magnoliopsida</taxon>
        <taxon>eudicotyledons</taxon>
        <taxon>Gunneridae</taxon>
        <taxon>Pentapetalae</taxon>
        <taxon>rosids</taxon>
        <taxon>malvids</taxon>
        <taxon>Brassicales</taxon>
        <taxon>Brassicaceae</taxon>
        <taxon>Coluteocarpeae</taxon>
        <taxon>Microthlaspi</taxon>
    </lineage>
</organism>
<dbReference type="EMBL" id="CACVBM020001607">
    <property type="protein sequence ID" value="CAA7055464.1"/>
    <property type="molecule type" value="Genomic_DNA"/>
</dbReference>
<dbReference type="AlphaFoldDB" id="A0A6D2L7B0"/>
<keyword evidence="3" id="KW-1185">Reference proteome</keyword>
<dbReference type="Proteomes" id="UP000467841">
    <property type="component" value="Unassembled WGS sequence"/>
</dbReference>